<comment type="caution">
    <text evidence="2">The sequence shown here is derived from an EMBL/GenBank/DDBJ whole genome shotgun (WGS) entry which is preliminary data.</text>
</comment>
<protein>
    <submittedName>
        <fullName evidence="2">Uncharacterized protein</fullName>
    </submittedName>
</protein>
<evidence type="ECO:0000313" key="2">
    <source>
        <dbReference type="EMBL" id="KAF7341997.1"/>
    </source>
</evidence>
<gene>
    <name evidence="2" type="ORF">MVEN_01786800</name>
</gene>
<dbReference type="AlphaFoldDB" id="A0A8H7CN27"/>
<dbReference type="Proteomes" id="UP000620124">
    <property type="component" value="Unassembled WGS sequence"/>
</dbReference>
<keyword evidence="3" id="KW-1185">Reference proteome</keyword>
<feature type="region of interest" description="Disordered" evidence="1">
    <location>
        <begin position="72"/>
        <end position="163"/>
    </location>
</feature>
<evidence type="ECO:0000313" key="3">
    <source>
        <dbReference type="Proteomes" id="UP000620124"/>
    </source>
</evidence>
<evidence type="ECO:0000256" key="1">
    <source>
        <dbReference type="SAM" id="MobiDB-lite"/>
    </source>
</evidence>
<dbReference type="EMBL" id="JACAZI010000017">
    <property type="protein sequence ID" value="KAF7341997.1"/>
    <property type="molecule type" value="Genomic_DNA"/>
</dbReference>
<organism evidence="2 3">
    <name type="scientific">Mycena venus</name>
    <dbReference type="NCBI Taxonomy" id="2733690"/>
    <lineage>
        <taxon>Eukaryota</taxon>
        <taxon>Fungi</taxon>
        <taxon>Dikarya</taxon>
        <taxon>Basidiomycota</taxon>
        <taxon>Agaricomycotina</taxon>
        <taxon>Agaricomycetes</taxon>
        <taxon>Agaricomycetidae</taxon>
        <taxon>Agaricales</taxon>
        <taxon>Marasmiineae</taxon>
        <taxon>Mycenaceae</taxon>
        <taxon>Mycena</taxon>
    </lineage>
</organism>
<feature type="region of interest" description="Disordered" evidence="1">
    <location>
        <begin position="35"/>
        <end position="56"/>
    </location>
</feature>
<feature type="compositionally biased region" description="Low complexity" evidence="1">
    <location>
        <begin position="108"/>
        <end position="134"/>
    </location>
</feature>
<reference evidence="2" key="1">
    <citation type="submission" date="2020-05" db="EMBL/GenBank/DDBJ databases">
        <title>Mycena genomes resolve the evolution of fungal bioluminescence.</title>
        <authorList>
            <person name="Tsai I.J."/>
        </authorList>
    </citation>
    <scope>NUCLEOTIDE SEQUENCE</scope>
    <source>
        <strain evidence="2">CCC161011</strain>
    </source>
</reference>
<feature type="compositionally biased region" description="Basic and acidic residues" evidence="1">
    <location>
        <begin position="153"/>
        <end position="163"/>
    </location>
</feature>
<name>A0A8H7CN27_9AGAR</name>
<accession>A0A8H7CN27</accession>
<sequence>MEFDYAPKILSYMDAMETSLSKYMDSEYLRYPPSPSSFEQSMDRFPPQPHKPRPHPQRSLLLVVVIVAPFNPLTRPYTPNDGAGISPPSLRTGEMSWNGLTSGRRSRGSSSHSPPATFSAGSAAAASAVPRSHSLSSHCFNPIRSPPHARPRLAQEPHTPRRR</sequence>
<dbReference type="OrthoDB" id="5778525at2759"/>
<proteinExistence type="predicted"/>